<dbReference type="OrthoDB" id="6266673at2759"/>
<evidence type="ECO:0000313" key="2">
    <source>
        <dbReference type="Proteomes" id="UP000278807"/>
    </source>
</evidence>
<dbReference type="EMBL" id="UZAE01004204">
    <property type="protein sequence ID" value="VDO01055.1"/>
    <property type="molecule type" value="Genomic_DNA"/>
</dbReference>
<protein>
    <submittedName>
        <fullName evidence="3">Ald_Xan_dh_C2 domain-containing protein</fullName>
    </submittedName>
</protein>
<reference evidence="1 2" key="2">
    <citation type="submission" date="2018-11" db="EMBL/GenBank/DDBJ databases">
        <authorList>
            <consortium name="Pathogen Informatics"/>
        </authorList>
    </citation>
    <scope>NUCLEOTIDE SEQUENCE [LARGE SCALE GENOMIC DNA]</scope>
</reference>
<name>A0A0R3TDQ8_RODNA</name>
<dbReference type="WBParaSite" id="HNAJ_0000519701-mRNA-1">
    <property type="protein sequence ID" value="HNAJ_0000519701-mRNA-1"/>
    <property type="gene ID" value="HNAJ_0000519701"/>
</dbReference>
<gene>
    <name evidence="1" type="ORF">HNAJ_LOCUS5195</name>
</gene>
<organism evidence="3">
    <name type="scientific">Rodentolepis nana</name>
    <name type="common">Dwarf tapeworm</name>
    <name type="synonym">Hymenolepis nana</name>
    <dbReference type="NCBI Taxonomy" id="102285"/>
    <lineage>
        <taxon>Eukaryota</taxon>
        <taxon>Metazoa</taxon>
        <taxon>Spiralia</taxon>
        <taxon>Lophotrochozoa</taxon>
        <taxon>Platyhelminthes</taxon>
        <taxon>Cestoda</taxon>
        <taxon>Eucestoda</taxon>
        <taxon>Cyclophyllidea</taxon>
        <taxon>Hymenolepididae</taxon>
        <taxon>Rodentolepis</taxon>
    </lineage>
</organism>
<dbReference type="Gene3D" id="2.30.29.30">
    <property type="entry name" value="Pleckstrin-homology domain (PH domain)/Phosphotyrosine-binding domain (PTB)"/>
    <property type="match status" value="1"/>
</dbReference>
<reference evidence="3" key="1">
    <citation type="submission" date="2017-02" db="UniProtKB">
        <authorList>
            <consortium name="WormBaseParasite"/>
        </authorList>
    </citation>
    <scope>IDENTIFICATION</scope>
</reference>
<sequence>MVEGQSEGGLLPSEAASEAIRIALRQLSYGMEPVKVQPIKHKNSRTVHIGLTHEGVAEFTGSKRTHLYKWYVFLYLNFYFKTTIEETYSKSATNIFLYVFLNYSAVCNWR</sequence>
<evidence type="ECO:0000313" key="1">
    <source>
        <dbReference type="EMBL" id="VDO01055.1"/>
    </source>
</evidence>
<dbReference type="STRING" id="102285.A0A0R3TDQ8"/>
<dbReference type="InterPro" id="IPR011993">
    <property type="entry name" value="PH-like_dom_sf"/>
</dbReference>
<evidence type="ECO:0000313" key="3">
    <source>
        <dbReference type="WBParaSite" id="HNAJ_0000519701-mRNA-1"/>
    </source>
</evidence>
<dbReference type="Proteomes" id="UP000278807">
    <property type="component" value="Unassembled WGS sequence"/>
</dbReference>
<keyword evidence="2" id="KW-1185">Reference proteome</keyword>
<accession>A0A0R3TDQ8</accession>
<dbReference type="AlphaFoldDB" id="A0A0R3TDQ8"/>
<proteinExistence type="predicted"/>